<feature type="domain" description="Malate synthase C-terminal" evidence="10">
    <location>
        <begin position="356"/>
        <end position="419"/>
    </location>
</feature>
<dbReference type="InterPro" id="IPR044856">
    <property type="entry name" value="Malate_synth_C_sf"/>
</dbReference>
<evidence type="ECO:0000313" key="12">
    <source>
        <dbReference type="Proteomes" id="UP000286287"/>
    </source>
</evidence>
<comment type="catalytic activity">
    <reaction evidence="6">
        <text>glyoxylate + acetyl-CoA + H2O = (S)-malate + CoA + H(+)</text>
        <dbReference type="Rhea" id="RHEA:18181"/>
        <dbReference type="ChEBI" id="CHEBI:15377"/>
        <dbReference type="ChEBI" id="CHEBI:15378"/>
        <dbReference type="ChEBI" id="CHEBI:15589"/>
        <dbReference type="ChEBI" id="CHEBI:36655"/>
        <dbReference type="ChEBI" id="CHEBI:57287"/>
        <dbReference type="ChEBI" id="CHEBI:57288"/>
        <dbReference type="EC" id="2.3.3.9"/>
    </reaction>
</comment>
<dbReference type="OrthoDB" id="9768429at2"/>
<evidence type="ECO:0000259" key="10">
    <source>
        <dbReference type="Pfam" id="PF20659"/>
    </source>
</evidence>
<proteinExistence type="inferred from homology"/>
<dbReference type="InterPro" id="IPR048355">
    <property type="entry name" value="MS_C"/>
</dbReference>
<feature type="active site" description="Proton acceptor" evidence="7">
    <location>
        <position position="122"/>
    </location>
</feature>
<evidence type="ECO:0000256" key="1">
    <source>
        <dbReference type="ARBA" id="ARBA00006394"/>
    </source>
</evidence>
<dbReference type="InterPro" id="IPR011076">
    <property type="entry name" value="Malate_synth_sf"/>
</dbReference>
<dbReference type="AlphaFoldDB" id="A0A418VGR8"/>
<organism evidence="11 12">
    <name type="scientific">Deinococcus cavernae</name>
    <dbReference type="NCBI Taxonomy" id="2320857"/>
    <lineage>
        <taxon>Bacteria</taxon>
        <taxon>Thermotogati</taxon>
        <taxon>Deinococcota</taxon>
        <taxon>Deinococci</taxon>
        <taxon>Deinococcales</taxon>
        <taxon>Deinococcaceae</taxon>
        <taxon>Deinococcus</taxon>
    </lineage>
</organism>
<evidence type="ECO:0000256" key="2">
    <source>
        <dbReference type="ARBA" id="ARBA00012636"/>
    </source>
</evidence>
<dbReference type="Gene3D" id="1.20.1220.12">
    <property type="entry name" value="Malate synthase, domain III"/>
    <property type="match status" value="1"/>
</dbReference>
<comment type="similarity">
    <text evidence="1">Belongs to the malate synthase family.</text>
</comment>
<evidence type="ECO:0000256" key="3">
    <source>
        <dbReference type="ARBA" id="ARBA00022435"/>
    </source>
</evidence>
<evidence type="ECO:0000313" key="11">
    <source>
        <dbReference type="EMBL" id="RJF75320.1"/>
    </source>
</evidence>
<feature type="domain" description="Malate synthase TIM barrel" evidence="9">
    <location>
        <begin position="119"/>
        <end position="328"/>
    </location>
</feature>
<dbReference type="GO" id="GO:0004474">
    <property type="term" value="F:malate synthase activity"/>
    <property type="evidence" value="ECO:0007669"/>
    <property type="project" value="UniProtKB-EC"/>
</dbReference>
<dbReference type="InterPro" id="IPR006252">
    <property type="entry name" value="Malate_synthA"/>
</dbReference>
<protein>
    <recommendedName>
        <fullName evidence="2">malate synthase</fullName>
        <ecNumber evidence="2">2.3.3.9</ecNumber>
    </recommendedName>
</protein>
<dbReference type="GO" id="GO:0005737">
    <property type="term" value="C:cytoplasm"/>
    <property type="evidence" value="ECO:0007669"/>
    <property type="project" value="TreeGrafter"/>
</dbReference>
<sequence>MRSPPLGLPPDTLSLLHHLHDALRPAWAALPVSSPLEGAGPQEGGQVPDYRAAAGPPNLHGRRAELIVEASDVPALERAVCSDADAVVIDFDDTFTPTRRNVQAAYDALPSLGEAGTALLVRPRALYAAEPHLDFGGPAIAALCDLGVALTALKRPSPHVYIPKLETVQEAQFWQEALTLAECHLGLPVNSVQVCLQIETFSGLLHADALLHTLHRRAYGLNAGRWDYVFSLVKHLGGAHPHPVPPRRDLTMDVDAMRAYAGELVRVCRARGAQAIGGTASFAPNPADPQPALDAVLADKKREAAQGFTAAWAGLPALLDAVRRGFDGAGEVQVADETQDLYARLTDLPTPAHIAVAEVQDAISLALDVFGAWYAGQGVVTRQGRLEDTATAELARASLWQWVRVGAALDDGTRLTPARYLSERQAIHPADDAAARLLDTLVLSPACPDYFPRVAQHLVGQHLAGGDPR</sequence>
<dbReference type="Proteomes" id="UP000286287">
    <property type="component" value="Unassembled WGS sequence"/>
</dbReference>
<keyword evidence="5 11" id="KW-0808">Transferase</keyword>
<dbReference type="PANTHER" id="PTHR42902">
    <property type="entry name" value="MALATE SYNTHASE"/>
    <property type="match status" value="1"/>
</dbReference>
<comment type="caution">
    <text evidence="11">The sequence shown here is derived from an EMBL/GenBank/DDBJ whole genome shotgun (WGS) entry which is preliminary data.</text>
</comment>
<feature type="active site" description="Proton donor" evidence="7">
    <location>
        <position position="388"/>
    </location>
</feature>
<keyword evidence="12" id="KW-1185">Reference proteome</keyword>
<dbReference type="Pfam" id="PF01274">
    <property type="entry name" value="MS_TIM-barrel"/>
    <property type="match status" value="1"/>
</dbReference>
<evidence type="ECO:0000256" key="5">
    <source>
        <dbReference type="ARBA" id="ARBA00022679"/>
    </source>
</evidence>
<dbReference type="Pfam" id="PF20659">
    <property type="entry name" value="MS_C"/>
    <property type="match status" value="1"/>
</dbReference>
<dbReference type="EMBL" id="QYUJ01000006">
    <property type="protein sequence ID" value="RJF75320.1"/>
    <property type="molecule type" value="Genomic_DNA"/>
</dbReference>
<accession>A0A418VGR8</accession>
<name>A0A418VGR8_9DEIO</name>
<evidence type="ECO:0000259" key="9">
    <source>
        <dbReference type="Pfam" id="PF01274"/>
    </source>
</evidence>
<dbReference type="PANTHER" id="PTHR42902:SF1">
    <property type="entry name" value="MALATE SYNTHASE 1-RELATED"/>
    <property type="match status" value="1"/>
</dbReference>
<evidence type="ECO:0000256" key="7">
    <source>
        <dbReference type="PIRSR" id="PIRSR601465-50"/>
    </source>
</evidence>
<dbReference type="SUPFAM" id="SSF51645">
    <property type="entry name" value="Malate synthase G"/>
    <property type="match status" value="1"/>
</dbReference>
<reference evidence="11 12" key="1">
    <citation type="submission" date="2018-09" db="EMBL/GenBank/DDBJ databases">
        <authorList>
            <person name="Zhu H."/>
        </authorList>
    </citation>
    <scope>NUCLEOTIDE SEQUENCE [LARGE SCALE GENOMIC DNA]</scope>
    <source>
        <strain evidence="11 12">K2S05-167</strain>
    </source>
</reference>
<dbReference type="GO" id="GO:0006097">
    <property type="term" value="P:glyoxylate cycle"/>
    <property type="evidence" value="ECO:0007669"/>
    <property type="project" value="UniProtKB-KW"/>
</dbReference>
<evidence type="ECO:0000256" key="4">
    <source>
        <dbReference type="ARBA" id="ARBA00022532"/>
    </source>
</evidence>
<dbReference type="InterPro" id="IPR046363">
    <property type="entry name" value="MS_N_TIM-barrel_dom"/>
</dbReference>
<dbReference type="Gene3D" id="3.20.20.360">
    <property type="entry name" value="Malate synthase, domain 3"/>
    <property type="match status" value="1"/>
</dbReference>
<keyword evidence="3" id="KW-0329">Glyoxylate bypass</keyword>
<evidence type="ECO:0000256" key="8">
    <source>
        <dbReference type="SAM" id="MobiDB-lite"/>
    </source>
</evidence>
<dbReference type="RefSeq" id="WP_119760649.1">
    <property type="nucleotide sequence ID" value="NZ_QYUJ01000006.1"/>
</dbReference>
<dbReference type="GO" id="GO:0006099">
    <property type="term" value="P:tricarboxylic acid cycle"/>
    <property type="evidence" value="ECO:0007669"/>
    <property type="project" value="UniProtKB-KW"/>
</dbReference>
<dbReference type="EC" id="2.3.3.9" evidence="2"/>
<feature type="region of interest" description="Disordered" evidence="8">
    <location>
        <begin position="34"/>
        <end position="54"/>
    </location>
</feature>
<evidence type="ECO:0000256" key="6">
    <source>
        <dbReference type="ARBA" id="ARBA00047918"/>
    </source>
</evidence>
<gene>
    <name evidence="11" type="ORF">D3875_02200</name>
</gene>
<keyword evidence="4" id="KW-0816">Tricarboxylic acid cycle</keyword>
<dbReference type="InterPro" id="IPR001465">
    <property type="entry name" value="Malate_synthase_TIM"/>
</dbReference>
<keyword evidence="11" id="KW-0012">Acyltransferase</keyword>